<dbReference type="Gene3D" id="3.40.50.1820">
    <property type="entry name" value="alpha/beta hydrolase"/>
    <property type="match status" value="1"/>
</dbReference>
<dbReference type="GeneID" id="29391996"/>
<keyword evidence="4" id="KW-1185">Reference proteome</keyword>
<evidence type="ECO:0000256" key="1">
    <source>
        <dbReference type="SAM" id="MobiDB-lite"/>
    </source>
</evidence>
<dbReference type="InterPro" id="IPR029058">
    <property type="entry name" value="AB_hydrolase_fold"/>
</dbReference>
<dbReference type="Proteomes" id="UP000000329">
    <property type="component" value="Chromosome"/>
</dbReference>
<dbReference type="AlphaFoldDB" id="D8ITR0"/>
<accession>D8ITR0</accession>
<dbReference type="HOGENOM" id="CLU_025560_0_0_4"/>
<evidence type="ECO:0000313" key="4">
    <source>
        <dbReference type="Proteomes" id="UP000000329"/>
    </source>
</evidence>
<dbReference type="KEGG" id="hse:Hsero_0021"/>
<dbReference type="InterPro" id="IPR012908">
    <property type="entry name" value="PGAP1-ab_dom-like"/>
</dbReference>
<dbReference type="eggNOG" id="COG1075">
    <property type="taxonomic scope" value="Bacteria"/>
</dbReference>
<dbReference type="GO" id="GO:0016788">
    <property type="term" value="F:hydrolase activity, acting on ester bonds"/>
    <property type="evidence" value="ECO:0007669"/>
    <property type="project" value="InterPro"/>
</dbReference>
<dbReference type="EMBL" id="CP002039">
    <property type="protein sequence ID" value="ADJ61551.1"/>
    <property type="molecule type" value="Genomic_DNA"/>
</dbReference>
<dbReference type="Pfam" id="PF07819">
    <property type="entry name" value="PGAP1"/>
    <property type="match status" value="1"/>
</dbReference>
<evidence type="ECO:0000259" key="2">
    <source>
        <dbReference type="Pfam" id="PF07819"/>
    </source>
</evidence>
<dbReference type="SUPFAM" id="SSF53474">
    <property type="entry name" value="alpha/beta-Hydrolases"/>
    <property type="match status" value="1"/>
</dbReference>
<reference evidence="3 4" key="1">
    <citation type="submission" date="2010-04" db="EMBL/GenBank/DDBJ databases">
        <title>The genome of Herbaspirillum seropedicae SmR1, an endophytic, nitrogen-fixing, plant-growth promoting beta-Proteobacteria.</title>
        <authorList>
            <person name="Pedrosa F.O."/>
            <person name="Monteiro R.A."/>
            <person name="Wassem R."/>
            <person name="Cruz L.M."/>
            <person name="Ayub R.A."/>
            <person name="Colauto N.B."/>
            <person name="Fernandez M.A."/>
            <person name="Fungaro M.H.P."/>
            <person name="Grisard E.C."/>
            <person name="Hungria M."/>
            <person name="Madeira H.M.F."/>
            <person name="Nodari R.O."/>
            <person name="Osaku C.A."/>
            <person name="Petzl-Erler M.L."/>
            <person name="Terenzi H."/>
            <person name="Vieira L.G.E."/>
            <person name="Almeida M.I.M."/>
            <person name="Alves L.R."/>
            <person name="Arantes O.M.N."/>
            <person name="Balsanelli E."/>
            <person name="Barcellos F.G."/>
            <person name="Baura V.A."/>
            <person name="Binde D.R."/>
            <person name="Campo R.J."/>
            <person name="Chubatsu L.S."/>
            <person name="Chueire L.M.O."/>
            <person name="Ciferri R.R."/>
            <person name="Correa L.C."/>
            <person name="da Conceicao Silva J.L."/>
            <person name="Dabul A.N.G."/>
            <person name="Dambros B.P."/>
            <person name="Faoro H."/>
            <person name="Favetti A."/>
            <person name="Friedermann G."/>
            <person name="Furlaneto M.C."/>
            <person name="Gasques L.S."/>
            <person name="Gimenes C.C.T."/>
            <person name="Gioppo N.M.R."/>
            <person name="Glienke-Blanco C."/>
            <person name="Godoy L.P."/>
            <person name="Guerra M.P."/>
            <person name="Karp S."/>
            <person name="Kava-Cordeiro V."/>
            <person name="Margarido V.P."/>
            <person name="Mathioni S.M."/>
            <person name="Menck-Soares M.A."/>
            <person name="Murace N.K."/>
            <person name="Nicolas M.F."/>
            <person name="Oliveira C.E.C."/>
            <person name="Pagnan N.A.B."/>
            <person name="Pamphile J.A."/>
            <person name="Patussi E.V."/>
            <person name="Pereira L.F.P."/>
            <person name="Pereira-Ferrari L."/>
            <person name="Pinto F.G.S."/>
            <person name="Precoma C."/>
            <person name="Prioli A.J."/>
            <person name="Prioli S.M.A.P."/>
            <person name="Raittz R.T."/>
            <person name="Ramos H.J.O."/>
            <person name="Ribeiro E.M.S.F."/>
            <person name="Rigo L.U."/>
            <person name="Rocha C.L.M.S.C."/>
            <person name="Rocha S.N."/>
            <person name="Santos K."/>
            <person name="Satori D."/>
            <person name="Silva A.G."/>
            <person name="Simao R.C.G."/>
            <person name="Soares M.A.M."/>
            <person name="Souza E.M."/>
            <person name="Steffens M.B.R."/>
            <person name="Steindel M."/>
            <person name="Tadra-Sfeir M.Z."/>
            <person name="Takahashi E.K."/>
            <person name="Torres R.A."/>
            <person name="Valle J.S."/>
            <person name="Vernal J.I."/>
            <person name="Vilas-Boas L.A."/>
            <person name="Watanabe M.A.E."/>
            <person name="Weiss V.A."/>
            <person name="Yates M.A."/>
            <person name="Souza E.M."/>
        </authorList>
    </citation>
    <scope>NUCLEOTIDE SEQUENCE [LARGE SCALE GENOMIC DNA]</scope>
    <source>
        <strain evidence="3 4">SmR1</strain>
    </source>
</reference>
<protein>
    <recommendedName>
        <fullName evidence="2">GPI inositol-deacylase PGAP1-like alpha/beta domain-containing protein</fullName>
    </recommendedName>
</protein>
<feature type="domain" description="GPI inositol-deacylase PGAP1-like alpha/beta" evidence="2">
    <location>
        <begin position="231"/>
        <end position="290"/>
    </location>
</feature>
<proteinExistence type="predicted"/>
<evidence type="ECO:0000313" key="3">
    <source>
        <dbReference type="EMBL" id="ADJ61551.1"/>
    </source>
</evidence>
<dbReference type="STRING" id="757424.Hsero_0021"/>
<gene>
    <name evidence="3" type="ordered locus">Hsero_0021</name>
</gene>
<sequence>MSGFEPTRLVGTTWDDDGNDVAQSVLTGQNMKVRALCLTTPDVVVPILFVPGIMGTRLKVTGRDKGPAWFPPESTWESLVLAFKHLVRTPADRQRLLNPDTTEVDEDGPASPDDTSKTLLSLAPGNTDAERIKWRGWGQLHADSYLGILSMLETSMAMIFDPASQGTLLTSRWKELVMDRQDAAKLGAQKPFVPLEEDHLRDAAELLYPVHAVGYNWLQSNKVSGQRLAGEIERITAYYRSKGKSCEQVILVTHSMGGLVARACAQLPGMAERILGVVHGVMPAIGAPATYKRIRAGFEGMAQVVLGRNAADCTAVMANAPGPLELLPTAQYKTWTNQGERHWLRTSYRAIGQRGMPEEMDSFLGEGDPYAEIYLNNTLDWWKLVREELIDPAGKEDKERARSENKVLAREDAKSSDFEQFAKRMDKALTLHQQIEDQYHPNTYAYYAADPQQPAWNEINWKCGPMVPGDPAKAQLAEDDLNGMLELRFGEHHRRFFTLQDGTGPGDGTVPAESGGAPKPHVVQLFKHEGKQKSHDSYDHQFSYNAKIAQAVTLYSIIRIVSSSTHFKTPSGDKCV</sequence>
<feature type="region of interest" description="Disordered" evidence="1">
    <location>
        <begin position="499"/>
        <end position="518"/>
    </location>
</feature>
<name>D8ITR0_HERSS</name>
<dbReference type="RefSeq" id="WP_013232106.1">
    <property type="nucleotide sequence ID" value="NC_014323.1"/>
</dbReference>
<feature type="region of interest" description="Disordered" evidence="1">
    <location>
        <begin position="94"/>
        <end position="122"/>
    </location>
</feature>
<organism evidence="3 4">
    <name type="scientific">Herbaspirillum seropedicae (strain SmR1)</name>
    <dbReference type="NCBI Taxonomy" id="757424"/>
    <lineage>
        <taxon>Bacteria</taxon>
        <taxon>Pseudomonadati</taxon>
        <taxon>Pseudomonadota</taxon>
        <taxon>Betaproteobacteria</taxon>
        <taxon>Burkholderiales</taxon>
        <taxon>Oxalobacteraceae</taxon>
        <taxon>Herbaspirillum</taxon>
    </lineage>
</organism>
<dbReference type="OrthoDB" id="9814331at2"/>